<proteinExistence type="predicted"/>
<gene>
    <name evidence="2" type="ORF">MA04_00692</name>
</gene>
<reference evidence="2" key="1">
    <citation type="submission" date="2012-09" db="EMBL/GenBank/DDBJ databases">
        <title>Genome Sequence of alkane-degrading Bacterium Alcanivorax balearicus MACL04.</title>
        <authorList>
            <person name="Lai Q."/>
            <person name="Shao Z."/>
        </authorList>
    </citation>
    <scope>NUCLEOTIDE SEQUENCE</scope>
    <source>
        <strain evidence="2">MACL04</strain>
    </source>
</reference>
<evidence type="ECO:0000256" key="1">
    <source>
        <dbReference type="SAM" id="SignalP"/>
    </source>
</evidence>
<dbReference type="Proteomes" id="UP001064106">
    <property type="component" value="Unassembled WGS sequence"/>
</dbReference>
<organism evidence="2 3">
    <name type="scientific">Alloalcanivorax balearicus MACL04</name>
    <dbReference type="NCBI Taxonomy" id="1177182"/>
    <lineage>
        <taxon>Bacteria</taxon>
        <taxon>Pseudomonadati</taxon>
        <taxon>Pseudomonadota</taxon>
        <taxon>Gammaproteobacteria</taxon>
        <taxon>Oceanospirillales</taxon>
        <taxon>Alcanivoracaceae</taxon>
        <taxon>Alloalcanivorax</taxon>
    </lineage>
</organism>
<accession>A0ABT2QV44</accession>
<name>A0ABT2QV44_9GAMM</name>
<evidence type="ECO:0000313" key="3">
    <source>
        <dbReference type="Proteomes" id="UP001064106"/>
    </source>
</evidence>
<feature type="signal peptide" evidence="1">
    <location>
        <begin position="1"/>
        <end position="19"/>
    </location>
</feature>
<keyword evidence="1" id="KW-0732">Signal</keyword>
<sequence>MRAFFTLCLSLFFLGPAFSDMPAPREFELSDECFGGEIVSHPITIKGEGVAKVSANKECWDSNPDSANRHKEAPGGVDFLLCLPDLGVCQEENDKHDVAYMTFLIPPDEFVTKLASLYEEKYFLVNSSGGVNLYTDSDKRREIYVSKAGSIFNVRCFKSEHGSCEMMGLADGGIQYFLNFHYQEQNIDWRSLHKNIVGFIENTARFE</sequence>
<comment type="caution">
    <text evidence="2">The sequence shown here is derived from an EMBL/GenBank/DDBJ whole genome shotgun (WGS) entry which is preliminary data.</text>
</comment>
<dbReference type="EMBL" id="ARXS01000003">
    <property type="protein sequence ID" value="MCU5781392.1"/>
    <property type="molecule type" value="Genomic_DNA"/>
</dbReference>
<evidence type="ECO:0000313" key="2">
    <source>
        <dbReference type="EMBL" id="MCU5781392.1"/>
    </source>
</evidence>
<protein>
    <submittedName>
        <fullName evidence="2">Uncharacterized protein</fullName>
    </submittedName>
</protein>
<dbReference type="RefSeq" id="WP_262459465.1">
    <property type="nucleotide sequence ID" value="NZ_ARXS01000003.1"/>
</dbReference>
<feature type="chain" id="PRO_5047137050" evidence="1">
    <location>
        <begin position="20"/>
        <end position="207"/>
    </location>
</feature>
<keyword evidence="3" id="KW-1185">Reference proteome</keyword>